<proteinExistence type="predicted"/>
<feature type="coiled-coil region" evidence="1">
    <location>
        <begin position="766"/>
        <end position="1016"/>
    </location>
</feature>
<accession>A0A976MCY6</accession>
<feature type="coiled-coil region" evidence="1">
    <location>
        <begin position="1248"/>
        <end position="1289"/>
    </location>
</feature>
<dbReference type="EMBL" id="CP056070">
    <property type="protein sequence ID" value="UKK01105.2"/>
    <property type="molecule type" value="Genomic_DNA"/>
</dbReference>
<reference evidence="2" key="1">
    <citation type="submission" date="2022-07" db="EMBL/GenBank/DDBJ databases">
        <title>Evaluation of T. orientalis genome assembly methods using nanopore sequencing and analysis of variation between genomes.</title>
        <authorList>
            <person name="Yam J."/>
            <person name="Micallef M.L."/>
            <person name="Liu M."/>
            <person name="Djordjevic S.P."/>
            <person name="Bogema D.R."/>
            <person name="Jenkins C."/>
        </authorList>
    </citation>
    <scope>NUCLEOTIDE SEQUENCE</scope>
    <source>
        <strain evidence="2">Goon Nure</strain>
    </source>
</reference>
<dbReference type="Proteomes" id="UP000244811">
    <property type="component" value="Chromosome 3"/>
</dbReference>
<keyword evidence="1" id="KW-0175">Coiled coil</keyword>
<name>A0A976MCY6_THEOR</name>
<protein>
    <submittedName>
        <fullName evidence="2">Uncharacterized protein</fullName>
    </submittedName>
</protein>
<evidence type="ECO:0000313" key="3">
    <source>
        <dbReference type="Proteomes" id="UP000244811"/>
    </source>
</evidence>
<evidence type="ECO:0000256" key="1">
    <source>
        <dbReference type="SAM" id="Coils"/>
    </source>
</evidence>
<gene>
    <name evidence="2" type="ORF">MACK_001918</name>
</gene>
<sequence>MNKLSYRVILHGPMSWKASQQRPESISGTPYLVIFEPVSSMVIVSQGTLLIPHIPVYMNKLNSQILSVFVFNDASLAKQLVSELYNYSDKNINTFDIYKNEKVVTILTKSLSSFHLPLEVVVKKVDYNNVNRQYSAVSNTFSIPSFRTGIKRNSTLYNPYENLNQRLAVDPTSNLNLRISNTVTNNILNYNFDSENKLYNEEPKSVKNSNDTIDSYNLRVGLDEGFYMVTTSTDLMQKLFQCVERKGPRVNRLSLSFYRIRKDDPTDQSNLQANTLANNIGLATSKILLNRNNTSIGCKNALKSDLNPNKTLQTNTKYLSQVGYSGNDYKLSKNPGFYTPGFVSTPIRNNGNMYKSNTTNVTKTYDDIAKPSLSTVLRSLTAAIDKNTEALNLNGSLKGSNTCSHSNDVGGVNVFKAELKDTKQTVGQSFNSHGLVSMSTSEFFGYSSPTSNCNSNNLNMRNFSLVSDSSPDSQVGKLKTTDFTDLKLDDFQLKPFNQSENYNLKQMAESKPNEDEVKHVDTTTDQTNYDGFVQNYIQVLEKLNEVETLYDLEDIKKKFTEQQNKKKLESSYNLDFEGVSVENVNLEGKENVKVSSRKEEKGENASVYSDSLTEFTDDSADELARNEYPDMNVKNDEFEIANTNNNEKNTTFRDDECKSDIDSNFDKLSTKSDLNVLMDEFNELSTKNELLSRDNSKYRTKILRLKDKIKNIKSLHKYELEDMMNTNYSNEEKLRSAINDNNVTIKMMEQERLKLTEMVEQHKMVIKRLSREKLETVQQLSRLEDDYNKLQMVREMDKSEKYAFNKTKLELEQLKSDNEVLNNKLRVANEKILTMQHDDKVNKDIVTQLKDKVKRIEEDKAKNDQILNENRVLKTKEVQLKDKLELMKRDHLNLRNEFNSEKSNNLRLIQHNEELKDELRRLKATLNEYESRDDKLESKLSMLESNNTVLLKNLESSKNEINNLKLLLDDANKEKLKVENKYLQLQSSVEKVEYMNNSLSTELVEAKKLVEFKNNESARLVSLVSEKENELAHWKNQATTSKEAHTQLQREHSYLRASYEAVEASYRKFQQYEEGLRSQLQVKAEQNRELLRQLREFQVCMDTFKSDTDLKSSRQTELYARLLARFFLLAVKYDKLRRDNALNKIKLIMMEHKNNTVLTRRLIRTVLLSKAKIAKRNCQILSIVGALQMKGPTTCSMIISRINTLIAVTAENNSTSQDKIARLKSSFMKHSLEKDQMIKVLQTKLVSMDQLKENQQFLLEENRNLSDLIMAEQNNSQKLQQALNEQIERERFAFESESKSLYSRQYQLLKQNEQLSKENHSLKESLNTLLQPTKVDVEPDFTFNPGKDTNASIFDVKYERVKSIYDSAPYDSTQQPHLMSYFNSPTVLRRKSDLEDALSAKARDRYPRMVYHRV</sequence>
<evidence type="ECO:0000313" key="2">
    <source>
        <dbReference type="EMBL" id="UKK01105.2"/>
    </source>
</evidence>
<organism evidence="2 3">
    <name type="scientific">Theileria orientalis</name>
    <dbReference type="NCBI Taxonomy" id="68886"/>
    <lineage>
        <taxon>Eukaryota</taxon>
        <taxon>Sar</taxon>
        <taxon>Alveolata</taxon>
        <taxon>Apicomplexa</taxon>
        <taxon>Aconoidasida</taxon>
        <taxon>Piroplasmida</taxon>
        <taxon>Theileriidae</taxon>
        <taxon>Theileria</taxon>
    </lineage>
</organism>